<dbReference type="Gene3D" id="3.30.559.10">
    <property type="entry name" value="Chloramphenicol acetyltransferase-like domain"/>
    <property type="match status" value="2"/>
</dbReference>
<dbReference type="Proteomes" id="UP001430796">
    <property type="component" value="Unassembled WGS sequence"/>
</dbReference>
<keyword evidence="3" id="KW-0597">Phosphoprotein</keyword>
<dbReference type="CDD" id="cd19544">
    <property type="entry name" value="E-C_NRPS"/>
    <property type="match status" value="2"/>
</dbReference>
<dbReference type="Pfam" id="PF13193">
    <property type="entry name" value="AMP-binding_C"/>
    <property type="match status" value="1"/>
</dbReference>
<dbReference type="PANTHER" id="PTHR45527:SF1">
    <property type="entry name" value="FATTY ACID SYNTHASE"/>
    <property type="match status" value="1"/>
</dbReference>
<dbReference type="InterPro" id="IPR020845">
    <property type="entry name" value="AMP-binding_CS"/>
</dbReference>
<evidence type="ECO:0000256" key="1">
    <source>
        <dbReference type="ARBA" id="ARBA00001957"/>
    </source>
</evidence>
<reference evidence="5 6" key="3">
    <citation type="submission" date="2022-01" db="EMBL/GenBank/DDBJ databases">
        <authorList>
            <person name="Zhou L.Y."/>
        </authorList>
    </citation>
    <scope>NUCLEOTIDE SEQUENCE [LARGE SCALE GENOMIC DNA]</scope>
    <source>
        <strain evidence="5 6">TLK-CK17</strain>
    </source>
</reference>
<dbReference type="NCBIfam" id="TIGR01733">
    <property type="entry name" value="AA-adenyl-dom"/>
    <property type="match status" value="1"/>
</dbReference>
<dbReference type="PANTHER" id="PTHR45527">
    <property type="entry name" value="NONRIBOSOMAL PEPTIDE SYNTHETASE"/>
    <property type="match status" value="1"/>
</dbReference>
<protein>
    <submittedName>
        <fullName evidence="5">Amino acid adenylation domain-containing protein</fullName>
    </submittedName>
</protein>
<dbReference type="InterPro" id="IPR000873">
    <property type="entry name" value="AMP-dep_synth/lig_dom"/>
</dbReference>
<gene>
    <name evidence="5" type="ORF">L3V18_19125</name>
</gene>
<comment type="cofactor">
    <cofactor evidence="1">
        <name>pantetheine 4'-phosphate</name>
        <dbReference type="ChEBI" id="CHEBI:47942"/>
    </cofactor>
</comment>
<dbReference type="SUPFAM" id="SSF56801">
    <property type="entry name" value="Acetyl-CoA synthetase-like"/>
    <property type="match status" value="2"/>
</dbReference>
<dbReference type="Gene3D" id="1.10.1200.10">
    <property type="entry name" value="ACP-like"/>
    <property type="match status" value="1"/>
</dbReference>
<proteinExistence type="predicted"/>
<dbReference type="InterPro" id="IPR044894">
    <property type="entry name" value="TubC_N_sf"/>
</dbReference>
<dbReference type="PROSITE" id="PS00012">
    <property type="entry name" value="PHOSPHOPANTETHEINE"/>
    <property type="match status" value="1"/>
</dbReference>
<dbReference type="SUPFAM" id="SSF47336">
    <property type="entry name" value="ACP-like"/>
    <property type="match status" value="1"/>
</dbReference>
<dbReference type="InterPro" id="IPR001242">
    <property type="entry name" value="Condensation_dom"/>
</dbReference>
<dbReference type="Pfam" id="PF00668">
    <property type="entry name" value="Condensation"/>
    <property type="match status" value="2"/>
</dbReference>
<name>A0ABS9I0B3_9GAMM</name>
<evidence type="ECO:0000259" key="4">
    <source>
        <dbReference type="PROSITE" id="PS50075"/>
    </source>
</evidence>
<organism evidence="5 6">
    <name type="scientific">Marilutibacter chinensis</name>
    <dbReference type="NCBI Taxonomy" id="2912247"/>
    <lineage>
        <taxon>Bacteria</taxon>
        <taxon>Pseudomonadati</taxon>
        <taxon>Pseudomonadota</taxon>
        <taxon>Gammaproteobacteria</taxon>
        <taxon>Lysobacterales</taxon>
        <taxon>Lysobacteraceae</taxon>
        <taxon>Marilutibacter</taxon>
    </lineage>
</organism>
<dbReference type="InterPro" id="IPR009081">
    <property type="entry name" value="PP-bd_ACP"/>
</dbReference>
<dbReference type="InterPro" id="IPR045851">
    <property type="entry name" value="AMP-bd_C_sf"/>
</dbReference>
<dbReference type="InterPro" id="IPR036736">
    <property type="entry name" value="ACP-like_sf"/>
</dbReference>
<keyword evidence="6" id="KW-1185">Reference proteome</keyword>
<evidence type="ECO:0000256" key="3">
    <source>
        <dbReference type="ARBA" id="ARBA00022553"/>
    </source>
</evidence>
<dbReference type="PROSITE" id="PS00455">
    <property type="entry name" value="AMP_BINDING"/>
    <property type="match status" value="1"/>
</dbReference>
<dbReference type="Gene3D" id="1.10.10.1830">
    <property type="entry name" value="Non-ribosomal peptide synthase, adenylation domain"/>
    <property type="match status" value="1"/>
</dbReference>
<dbReference type="Pfam" id="PF00550">
    <property type="entry name" value="PP-binding"/>
    <property type="match status" value="1"/>
</dbReference>
<dbReference type="InterPro" id="IPR025110">
    <property type="entry name" value="AMP-bd_C"/>
</dbReference>
<dbReference type="RefSeq" id="WP_237057050.1">
    <property type="nucleotide sequence ID" value="NZ_JAKJPO010000026.1"/>
</dbReference>
<dbReference type="Gene3D" id="3.30.559.30">
    <property type="entry name" value="Nonribosomal peptide synthetase, condensation domain"/>
    <property type="match status" value="2"/>
</dbReference>
<dbReference type="InterPro" id="IPR041464">
    <property type="entry name" value="TubC_N"/>
</dbReference>
<dbReference type="InterPro" id="IPR042099">
    <property type="entry name" value="ANL_N_sf"/>
</dbReference>
<feature type="non-terminal residue" evidence="5">
    <location>
        <position position="1698"/>
    </location>
</feature>
<dbReference type="Gene3D" id="3.40.50.12780">
    <property type="entry name" value="N-terminal domain of ligase-like"/>
    <property type="match status" value="1"/>
</dbReference>
<evidence type="ECO:0000313" key="5">
    <source>
        <dbReference type="EMBL" id="MCF7223865.1"/>
    </source>
</evidence>
<dbReference type="InterPro" id="IPR023213">
    <property type="entry name" value="CAT-like_dom_sf"/>
</dbReference>
<feature type="domain" description="Carrier" evidence="4">
    <location>
        <begin position="1068"/>
        <end position="1142"/>
    </location>
</feature>
<reference evidence="5 6" key="1">
    <citation type="submission" date="2022-01" db="EMBL/GenBank/DDBJ databases">
        <title>Lysobacter chinensis sp. nov., a bacterium isolated from cow dung compost.</title>
        <authorList>
            <person name="Liu Y."/>
        </authorList>
    </citation>
    <scope>NUCLEOTIDE SEQUENCE [LARGE SCALE GENOMIC DNA]</scope>
    <source>
        <strain evidence="5 6">TLK-CK17</strain>
    </source>
</reference>
<dbReference type="Gene3D" id="2.30.38.10">
    <property type="entry name" value="Luciferase, Domain 3"/>
    <property type="match status" value="1"/>
</dbReference>
<dbReference type="Gene3D" id="3.30.300.30">
    <property type="match status" value="1"/>
</dbReference>
<dbReference type="Pfam" id="PF18563">
    <property type="entry name" value="TubC_N"/>
    <property type="match status" value="1"/>
</dbReference>
<dbReference type="InterPro" id="IPR010071">
    <property type="entry name" value="AA_adenyl_dom"/>
</dbReference>
<keyword evidence="2" id="KW-0596">Phosphopantetheine</keyword>
<dbReference type="Pfam" id="PF00501">
    <property type="entry name" value="AMP-binding"/>
    <property type="match status" value="2"/>
</dbReference>
<dbReference type="CDD" id="cd17643">
    <property type="entry name" value="A_NRPS_Cytc1-like"/>
    <property type="match status" value="1"/>
</dbReference>
<dbReference type="SUPFAM" id="SSF52777">
    <property type="entry name" value="CoA-dependent acyltransferases"/>
    <property type="match status" value="4"/>
</dbReference>
<reference evidence="6" key="2">
    <citation type="submission" date="2022-01" db="EMBL/GenBank/DDBJ databases">
        <title>Lysobacter chinensis sp. nov., a bacterium isolated from cow dung compost.</title>
        <authorList>
            <person name="Zhou L.Y."/>
        </authorList>
    </citation>
    <scope>NUCLEOTIDE SEQUENCE [LARGE SCALE GENOMIC DNA]</scope>
    <source>
        <strain evidence="6">TLK-CK17</strain>
    </source>
</reference>
<comment type="caution">
    <text evidence="5">The sequence shown here is derived from an EMBL/GenBank/DDBJ whole genome shotgun (WGS) entry which is preliminary data.</text>
</comment>
<evidence type="ECO:0000256" key="2">
    <source>
        <dbReference type="ARBA" id="ARBA00022450"/>
    </source>
</evidence>
<dbReference type="PROSITE" id="PS50075">
    <property type="entry name" value="CARRIER"/>
    <property type="match status" value="1"/>
</dbReference>
<evidence type="ECO:0000313" key="6">
    <source>
        <dbReference type="Proteomes" id="UP001430796"/>
    </source>
</evidence>
<sequence length="1698" mass="184180">MTLQELIAELRTRGVAIHVDGGELSVRALRGALSAELVAELKAHKPALIALGKANGGVAVGESAPVVPRITPDMLPLVSLSQEEIDAIVADLHGGVANLQDVYPLAPLQEGILFHHLIESADEDGGDTYLQRSIVVFPKRQQLDAFLAALQRVVDRHDILRSAVYWQGLVQPVQVVHRRAALPLHEMMLDAGSPALAQMQARTDPRRIRIDLSRAPLLAAHVARDPDSGEWLLAILNHHMVCDHVTMDLLLAEIHAIAAGREADLPAPLPYRNFIAGVRAVPSAEHEAFFRQQLGHIDAPTAPFGILDVSSLGQRIEDTRIELDDALARRIRAVAQRHGASPAVLFHLAWSQVLARCTGRDEVVFGTVLSGRLQGGVDAGRVVGMFINTLPFPMQLAGLDVVEALADVRTRLIALLAHEHAPLALAQRCSGVTAPAPLFTTLLNYRHSGGAHDGEGADEGIFEGIRLHGGKDRTNYPLTLSVNDRGAGFGLGALAVAEIDGMRMMRYLETTITALVDALERAPQRTVRSLPVLPEAERARLLSGFGAGRGRHDRPESLHALFARRAARHPDAVAVRFDGASLSYGELDRRANRLANRLVALGVQLDDRVAICAERGVDMIVGVLAILKAGGGYVPLDPVYPADRLQYMLADSTPVAVLAHGDLPQRIGVLASAGAPLLRIDDASLSSEPDTAPSVEVGPEHLAYVIYTSGSTGLPKGVMVEHGHVTRLFGATDHWFGFGETDVWTLFHSFAFDFSVWEIWGALLYGGRLVIVPELVARAPSEFYELLCTEGVTVLNQTPSAFRALIPAQTEAAHGLRVVIFGGEALELHTLAPWVARNGAERTRLINMYGITEITVHATYRRITEQDIEQAHGSVIGCAIPDLRLYVLDTDHEPVPVGVIGELYVSGAGVARGYLNRDQLTSERFLPDPFSQEPGARMYRTGDLVRWLPDGGLEYLGRNDFQVKIRGFRIELGEIEAKLAACDGVREAVVIAREDVPGDKRLVAYVVLAGDVSAGALRERLSMELAEYMIPSAFVRLESLPLTPNGKLDRNALPAPDAAALAARAYEAPVGDIETRIAAIWCDLLGLERVGRQDHFFELGGHSLLVIGMIERLRHQGLDVDVRSVFSTPVLAALATRMGQKAARAEVVVPPNPITPDTIAITPELLPLVSLSQEEIDGIVSGVAGGVSNIQDIYPLAPLQEGILFHHLLEQEQTGDTYLLRSVIEFDGRERLDAFVDALQQVIERHDILRSAVHWKGLSRPVQVVHRRAPLPVHELALAADEPVEAQLLAQTDTRKVRLDLNRAPLLAAFVARDSANDRWLLAILIHHIVEDNYSKQLMLKEAGAILGGRADLLPPPVPYRNFIAHLDVLSGSDAAHEAYFRKMLGDVDEPTAPLGALDMRFDGLHCAESRFEFEPSLAARIRAAARAAAVTPSTLFHVAWAQVLGRCSGRGDVVFGTVLSGRLGGADGADRVVGMFLNTLPLRLRLDGFTTIEAVRDAYARMSELFEHEQASLALAQQCSAVEPPLPLFTALMNYRNQRERDRREAGDDIAWDGMRLIAGDARNNYPLTMSVEDRGQGFGLTVLSAPGIDGPCVVAYMETAMTALVASLEAGGSAPLSSLPILPAEERGQVLVGFQSSRPDWSHDRTAHALFEAQARTHPDAEAVRHDGVSLSYAELDARANRLAHRLIALGVGPDD</sequence>
<accession>A0ABS9I0B3</accession>
<dbReference type="EMBL" id="JAKJPO010000026">
    <property type="protein sequence ID" value="MCF7223865.1"/>
    <property type="molecule type" value="Genomic_DNA"/>
</dbReference>
<dbReference type="Gene3D" id="3.40.50.980">
    <property type="match status" value="2"/>
</dbReference>
<dbReference type="InterPro" id="IPR006162">
    <property type="entry name" value="Ppantetheine_attach_site"/>
</dbReference>